<dbReference type="GO" id="GO:0006511">
    <property type="term" value="P:ubiquitin-dependent protein catabolic process"/>
    <property type="evidence" value="ECO:0007669"/>
    <property type="project" value="InterPro"/>
</dbReference>
<dbReference type="OrthoDB" id="27073at2759"/>
<evidence type="ECO:0000313" key="6">
    <source>
        <dbReference type="Proteomes" id="UP000192257"/>
    </source>
</evidence>
<dbReference type="InterPro" id="IPR036388">
    <property type="entry name" value="WH-like_DNA-bd_sf"/>
</dbReference>
<dbReference type="Gene3D" id="1.20.1310.10">
    <property type="entry name" value="Cullin Repeats"/>
    <property type="match status" value="2"/>
</dbReference>
<comment type="similarity">
    <text evidence="1 2 3">Belongs to the cullin family.</text>
</comment>
<organism evidence="5 6">
    <name type="scientific">Trypanosoma theileri</name>
    <dbReference type="NCBI Taxonomy" id="67003"/>
    <lineage>
        <taxon>Eukaryota</taxon>
        <taxon>Discoba</taxon>
        <taxon>Euglenozoa</taxon>
        <taxon>Kinetoplastea</taxon>
        <taxon>Metakinetoplastina</taxon>
        <taxon>Trypanosomatida</taxon>
        <taxon>Trypanosomatidae</taxon>
        <taxon>Trypanosoma</taxon>
    </lineage>
</organism>
<reference evidence="5 6" key="1">
    <citation type="submission" date="2017-03" db="EMBL/GenBank/DDBJ databases">
        <title>An alternative strategy for trypanosome survival in the mammalian bloodstream revealed through genome and transcriptome analysis of the ubiquitous bovine parasite Trypanosoma (Megatrypanum) theileri.</title>
        <authorList>
            <person name="Kelly S."/>
            <person name="Ivens A."/>
            <person name="Mott A."/>
            <person name="O'Neill E."/>
            <person name="Emms D."/>
            <person name="Macleod O."/>
            <person name="Voorheis P."/>
            <person name="Matthews J."/>
            <person name="Matthews K."/>
            <person name="Carrington M."/>
        </authorList>
    </citation>
    <scope>NUCLEOTIDE SEQUENCE [LARGE SCALE GENOMIC DNA]</scope>
    <source>
        <strain evidence="5">Edinburgh</strain>
    </source>
</reference>
<dbReference type="SUPFAM" id="SSF75632">
    <property type="entry name" value="Cullin homology domain"/>
    <property type="match status" value="1"/>
</dbReference>
<accession>A0A1X0NKJ9</accession>
<dbReference type="InterPro" id="IPR059120">
    <property type="entry name" value="Cullin-like_AB"/>
</dbReference>
<dbReference type="AlphaFoldDB" id="A0A1X0NKJ9"/>
<evidence type="ECO:0000256" key="2">
    <source>
        <dbReference type="PROSITE-ProRule" id="PRU00330"/>
    </source>
</evidence>
<gene>
    <name evidence="5" type="ORF">TM35_000371890</name>
</gene>
<dbReference type="InterPro" id="IPR019559">
    <property type="entry name" value="Cullin_neddylation_domain"/>
</dbReference>
<protein>
    <submittedName>
        <fullName evidence="5">Putative cullin-like protein</fullName>
    </submittedName>
</protein>
<evidence type="ECO:0000259" key="4">
    <source>
        <dbReference type="PROSITE" id="PS50069"/>
    </source>
</evidence>
<dbReference type="SUPFAM" id="SSF46785">
    <property type="entry name" value="Winged helix' DNA-binding domain"/>
    <property type="match status" value="1"/>
</dbReference>
<dbReference type="Gene3D" id="3.30.230.130">
    <property type="entry name" value="Cullin, Chain C, Domain 2"/>
    <property type="match status" value="1"/>
</dbReference>
<dbReference type="VEuPathDB" id="TriTrypDB:TM35_000371890"/>
<dbReference type="PROSITE" id="PS50069">
    <property type="entry name" value="CULLIN_2"/>
    <property type="match status" value="1"/>
</dbReference>
<dbReference type="InterPro" id="IPR036390">
    <property type="entry name" value="WH_DNA-bd_sf"/>
</dbReference>
<sequence length="709" mass="81118">MSLGSPVFSSDPSLKENYDIISEAINAILNKRMSNYSFQQIYHSVFNLCQRKCSAPLFDHLLGILSAQVVNIRDRLLSCNEETFLQNLNSEWNAFSGSVLGISRVLLYLNNNYTRNGQTIQQMGENLFSTFVLKNQNISEVLIQCVRKSLSSDTVSRMALREISIKLCKHYRDTLYEPYIEDPLITVLKEEYRVKMNEMLNKMDTNQYLIWALDVIERTKLDVSALVGEETCQRVEQNLGLLLIKENTEKLLYSLSGGGTEMIRDMDIKSLGRLVMALEKVNETEACLSMLITTARKMGAELLNEKDHEFPVVAVEKVLTLREKLQGLVENLSGIPKGDKSPVVQAITEIVNDNSDFAEKLAYYYDAKIKSRPPRETLEKIAADTFSLFRLLRSKETFEHIFKLLLATRLINSKPDYSFTDEFFLIEKLRNECGDSVVNHLEIMMNDGKVREEINKGFLSYACKKRELPLDFNVLVITSGVWPEYTNLSIDLPLSMQSCIQLFRAYYLPHYNARKLLFHKNLGTVFFTLNHGKKYELAAPTAFVNTILCFQNREKEERLTLQQICCATKLVESDVLPQLESLCSMGLITVELINGSPVYIFNQSFTNHKTKLRIRATSGSKAIEDHTEERTHHESLESSHSSKLQAVLVQIMKKNKFIEHSELCNRVFEFLQGKGFVPSMTDIKKSLETLMSKGFISRGSRPDTYVYES</sequence>
<evidence type="ECO:0000256" key="3">
    <source>
        <dbReference type="RuleBase" id="RU003829"/>
    </source>
</evidence>
<dbReference type="SMART" id="SM00182">
    <property type="entry name" value="CULLIN"/>
    <property type="match status" value="1"/>
</dbReference>
<dbReference type="Proteomes" id="UP000192257">
    <property type="component" value="Unassembled WGS sequence"/>
</dbReference>
<dbReference type="Pfam" id="PF00888">
    <property type="entry name" value="Cullin"/>
    <property type="match status" value="1"/>
</dbReference>
<evidence type="ECO:0000256" key="1">
    <source>
        <dbReference type="ARBA" id="ARBA00006019"/>
    </source>
</evidence>
<dbReference type="Pfam" id="PF26557">
    <property type="entry name" value="Cullin_AB"/>
    <property type="match status" value="1"/>
</dbReference>
<dbReference type="EMBL" id="NBCO01000037">
    <property type="protein sequence ID" value="ORC85216.1"/>
    <property type="molecule type" value="Genomic_DNA"/>
</dbReference>
<dbReference type="GeneID" id="39989269"/>
<dbReference type="SMART" id="SM00884">
    <property type="entry name" value="Cullin_Nedd8"/>
    <property type="match status" value="1"/>
</dbReference>
<dbReference type="Pfam" id="PF10557">
    <property type="entry name" value="Cullin_Nedd8"/>
    <property type="match status" value="1"/>
</dbReference>
<evidence type="ECO:0000313" key="5">
    <source>
        <dbReference type="EMBL" id="ORC85216.1"/>
    </source>
</evidence>
<dbReference type="RefSeq" id="XP_028879282.1">
    <property type="nucleotide sequence ID" value="XM_029029489.1"/>
</dbReference>
<keyword evidence="6" id="KW-1185">Reference proteome</keyword>
<dbReference type="InterPro" id="IPR036317">
    <property type="entry name" value="Cullin_homology_sf"/>
</dbReference>
<proteinExistence type="inferred from homology"/>
<dbReference type="InterPro" id="IPR016159">
    <property type="entry name" value="Cullin_repeat-like_dom_sf"/>
</dbReference>
<dbReference type="STRING" id="67003.A0A1X0NKJ9"/>
<dbReference type="InterPro" id="IPR016158">
    <property type="entry name" value="Cullin_homology"/>
</dbReference>
<dbReference type="SUPFAM" id="SSF74788">
    <property type="entry name" value="Cullin repeat-like"/>
    <property type="match status" value="1"/>
</dbReference>
<feature type="domain" description="Cullin family profile" evidence="4">
    <location>
        <begin position="356"/>
        <end position="583"/>
    </location>
</feature>
<dbReference type="PANTHER" id="PTHR11932">
    <property type="entry name" value="CULLIN"/>
    <property type="match status" value="1"/>
</dbReference>
<comment type="caution">
    <text evidence="5">The sequence shown here is derived from an EMBL/GenBank/DDBJ whole genome shotgun (WGS) entry which is preliminary data.</text>
</comment>
<name>A0A1X0NKJ9_9TRYP</name>
<dbReference type="InterPro" id="IPR001373">
    <property type="entry name" value="Cullin_N"/>
</dbReference>
<dbReference type="Gene3D" id="1.10.10.10">
    <property type="entry name" value="Winged helix-like DNA-binding domain superfamily/Winged helix DNA-binding domain"/>
    <property type="match status" value="1"/>
</dbReference>
<dbReference type="InterPro" id="IPR045093">
    <property type="entry name" value="Cullin"/>
</dbReference>
<dbReference type="GO" id="GO:0031625">
    <property type="term" value="F:ubiquitin protein ligase binding"/>
    <property type="evidence" value="ECO:0007669"/>
    <property type="project" value="InterPro"/>
</dbReference>